<keyword evidence="6" id="KW-1185">Reference proteome</keyword>
<dbReference type="PaxDb" id="2903-EOD09004"/>
<evidence type="ECO:0000259" key="4">
    <source>
        <dbReference type="Pfam" id="PF24842"/>
    </source>
</evidence>
<dbReference type="GO" id="GO:0034098">
    <property type="term" value="C:VCP-NPL4-UFD1 AAA ATPase complex"/>
    <property type="evidence" value="ECO:0007669"/>
    <property type="project" value="TreeGrafter"/>
</dbReference>
<reference evidence="5" key="2">
    <citation type="submission" date="2024-10" db="UniProtKB">
        <authorList>
            <consortium name="EnsemblProtists"/>
        </authorList>
    </citation>
    <scope>IDENTIFICATION</scope>
</reference>
<feature type="domain" description="Ubiquitin fusion degradation protein UFD1 N-terminal subdomain 1" evidence="3">
    <location>
        <begin position="1"/>
        <end position="102"/>
    </location>
</feature>
<dbReference type="Pfam" id="PF24842">
    <property type="entry name" value="UFD1_N2"/>
    <property type="match status" value="1"/>
</dbReference>
<dbReference type="Gene3D" id="2.40.40.50">
    <property type="entry name" value="Ubiquitin fusion degradation protein UFD1, N-terminal domain"/>
    <property type="match status" value="1"/>
</dbReference>
<comment type="similarity">
    <text evidence="1">Belongs to the UFD1 family.</text>
</comment>
<dbReference type="PANTHER" id="PTHR12555">
    <property type="entry name" value="UBIQUITIN FUSION DEGRADATON PROTEIN 1"/>
    <property type="match status" value="1"/>
</dbReference>
<feature type="domain" description="Ubiquitin fusion degradation protein UFD1 N-terminal subdomain 2" evidence="4">
    <location>
        <begin position="104"/>
        <end position="160"/>
    </location>
</feature>
<dbReference type="GO" id="GO:0036503">
    <property type="term" value="P:ERAD pathway"/>
    <property type="evidence" value="ECO:0007669"/>
    <property type="project" value="TreeGrafter"/>
</dbReference>
<name>A0A0D3ICL9_EMIH1</name>
<evidence type="ECO:0000313" key="6">
    <source>
        <dbReference type="Proteomes" id="UP000013827"/>
    </source>
</evidence>
<dbReference type="AlphaFoldDB" id="A0A0D3ICL9"/>
<dbReference type="InterPro" id="IPR055418">
    <property type="entry name" value="UFD1_N2"/>
</dbReference>
<evidence type="ECO:0000256" key="1">
    <source>
        <dbReference type="ARBA" id="ARBA00006043"/>
    </source>
</evidence>
<dbReference type="HOGENOM" id="CLU_102810_1_0_1"/>
<dbReference type="eggNOG" id="KOG1816">
    <property type="taxonomic scope" value="Eukaryota"/>
</dbReference>
<dbReference type="InterPro" id="IPR004854">
    <property type="entry name" value="Ufd1-like"/>
</dbReference>
<proteinExistence type="inferred from homology"/>
<reference evidence="6" key="1">
    <citation type="journal article" date="2013" name="Nature">
        <title>Pan genome of the phytoplankton Emiliania underpins its global distribution.</title>
        <authorList>
            <person name="Read B.A."/>
            <person name="Kegel J."/>
            <person name="Klute M.J."/>
            <person name="Kuo A."/>
            <person name="Lefebvre S.C."/>
            <person name="Maumus F."/>
            <person name="Mayer C."/>
            <person name="Miller J."/>
            <person name="Monier A."/>
            <person name="Salamov A."/>
            <person name="Young J."/>
            <person name="Aguilar M."/>
            <person name="Claverie J.M."/>
            <person name="Frickenhaus S."/>
            <person name="Gonzalez K."/>
            <person name="Herman E.K."/>
            <person name="Lin Y.C."/>
            <person name="Napier J."/>
            <person name="Ogata H."/>
            <person name="Sarno A.F."/>
            <person name="Shmutz J."/>
            <person name="Schroeder D."/>
            <person name="de Vargas C."/>
            <person name="Verret F."/>
            <person name="von Dassow P."/>
            <person name="Valentin K."/>
            <person name="Van de Peer Y."/>
            <person name="Wheeler G."/>
            <person name="Dacks J.B."/>
            <person name="Delwiche C.F."/>
            <person name="Dyhrman S.T."/>
            <person name="Glockner G."/>
            <person name="John U."/>
            <person name="Richards T."/>
            <person name="Worden A.Z."/>
            <person name="Zhang X."/>
            <person name="Grigoriev I.V."/>
            <person name="Allen A.E."/>
            <person name="Bidle K."/>
            <person name="Borodovsky M."/>
            <person name="Bowler C."/>
            <person name="Brownlee C."/>
            <person name="Cock J.M."/>
            <person name="Elias M."/>
            <person name="Gladyshev V.N."/>
            <person name="Groth M."/>
            <person name="Guda C."/>
            <person name="Hadaegh A."/>
            <person name="Iglesias-Rodriguez M.D."/>
            <person name="Jenkins J."/>
            <person name="Jones B.M."/>
            <person name="Lawson T."/>
            <person name="Leese F."/>
            <person name="Lindquist E."/>
            <person name="Lobanov A."/>
            <person name="Lomsadze A."/>
            <person name="Malik S.B."/>
            <person name="Marsh M.E."/>
            <person name="Mackinder L."/>
            <person name="Mock T."/>
            <person name="Mueller-Roeber B."/>
            <person name="Pagarete A."/>
            <person name="Parker M."/>
            <person name="Probert I."/>
            <person name="Quesneville H."/>
            <person name="Raines C."/>
            <person name="Rensing S.A."/>
            <person name="Riano-Pachon D.M."/>
            <person name="Richier S."/>
            <person name="Rokitta S."/>
            <person name="Shiraiwa Y."/>
            <person name="Soanes D.M."/>
            <person name="van der Giezen M."/>
            <person name="Wahlund T.M."/>
            <person name="Williams B."/>
            <person name="Wilson W."/>
            <person name="Wolfe G."/>
            <person name="Wurch L.L."/>
        </authorList>
    </citation>
    <scope>NUCLEOTIDE SEQUENCE</scope>
</reference>
<accession>A0A0D3ICL9</accession>
<dbReference type="EnsemblProtists" id="EOD09004">
    <property type="protein sequence ID" value="EOD09004"/>
    <property type="gene ID" value="EMIHUDRAFT_46255"/>
</dbReference>
<organism evidence="5 6">
    <name type="scientific">Emiliania huxleyi (strain CCMP1516)</name>
    <dbReference type="NCBI Taxonomy" id="280463"/>
    <lineage>
        <taxon>Eukaryota</taxon>
        <taxon>Haptista</taxon>
        <taxon>Haptophyta</taxon>
        <taxon>Prymnesiophyceae</taxon>
        <taxon>Isochrysidales</taxon>
        <taxon>Noelaerhabdaceae</taxon>
        <taxon>Emiliania</taxon>
    </lineage>
</organism>
<keyword evidence="2" id="KW-0833">Ubl conjugation pathway</keyword>
<dbReference type="GO" id="GO:0006511">
    <property type="term" value="P:ubiquitin-dependent protein catabolic process"/>
    <property type="evidence" value="ECO:0007669"/>
    <property type="project" value="InterPro"/>
</dbReference>
<dbReference type="KEGG" id="ehx:EMIHUDRAFT_46255"/>
<protein>
    <submittedName>
        <fullName evidence="5">Uncharacterized protein</fullName>
    </submittedName>
</protein>
<evidence type="ECO:0000256" key="2">
    <source>
        <dbReference type="ARBA" id="ARBA00022786"/>
    </source>
</evidence>
<dbReference type="GO" id="GO:0031593">
    <property type="term" value="F:polyubiquitin modification-dependent protein binding"/>
    <property type="evidence" value="ECO:0007669"/>
    <property type="project" value="TreeGrafter"/>
</dbReference>
<dbReference type="InterPro" id="IPR055417">
    <property type="entry name" value="UFD1_N1"/>
</dbReference>
<dbReference type="Proteomes" id="UP000013827">
    <property type="component" value="Unassembled WGS sequence"/>
</dbReference>
<dbReference type="RefSeq" id="XP_005761433.1">
    <property type="nucleotide sequence ID" value="XM_005761376.1"/>
</dbReference>
<sequence length="160" mass="18535">FQDSFRCHSVSLLAAEQQRDASRLEYSDKIILPPSCLEKLAQLEIQYPMMFQIANPRAMERKLHCGVLEFIAQEGMAYLPYWMMENLRVSEGDIIQLRSVNLNKGSYVKLQPQLTDFIKISNPKVVLEQSLRNFSALTKGQTFRILYNKKKYDIGVVEVK</sequence>
<dbReference type="Pfam" id="PF03152">
    <property type="entry name" value="UFD1_N1"/>
    <property type="match status" value="1"/>
</dbReference>
<dbReference type="PANTHER" id="PTHR12555:SF13">
    <property type="entry name" value="UBIQUITIN RECOGNITION FACTOR IN ER-ASSOCIATED DEGRADATION PROTEIN 1"/>
    <property type="match status" value="1"/>
</dbReference>
<dbReference type="Gene3D" id="3.10.330.10">
    <property type="match status" value="1"/>
</dbReference>
<dbReference type="GeneID" id="17255251"/>
<evidence type="ECO:0000259" key="3">
    <source>
        <dbReference type="Pfam" id="PF03152"/>
    </source>
</evidence>
<dbReference type="STRING" id="2903.R1DJY9"/>
<dbReference type="InterPro" id="IPR042299">
    <property type="entry name" value="Ufd1-like_Nn"/>
</dbReference>
<evidence type="ECO:0000313" key="5">
    <source>
        <dbReference type="EnsemblProtists" id="EOD09004"/>
    </source>
</evidence>